<dbReference type="Pfam" id="PF24986">
    <property type="entry name" value="PRC_RimM"/>
    <property type="match status" value="1"/>
</dbReference>
<dbReference type="HAMAP" id="MF_00014">
    <property type="entry name" value="Ribosome_mat_RimM"/>
    <property type="match status" value="1"/>
</dbReference>
<proteinExistence type="inferred from homology"/>
<dbReference type="InterPro" id="IPR011033">
    <property type="entry name" value="PRC_barrel-like_sf"/>
</dbReference>
<comment type="function">
    <text evidence="5">An accessory protein needed during the final step in the assembly of 30S ribosomal subunit, possibly for assembly of the head region. Essential for efficient processing of 16S rRNA. May be needed both before and after RbfA during the maturation of 16S rRNA. It has affinity for free ribosomal 30S subunits but not for 70S ribosomes.</text>
</comment>
<dbReference type="SUPFAM" id="SSF50346">
    <property type="entry name" value="PRC-barrel domain"/>
    <property type="match status" value="1"/>
</dbReference>
<dbReference type="Gene3D" id="2.30.30.240">
    <property type="entry name" value="PRC-barrel domain"/>
    <property type="match status" value="1"/>
</dbReference>
<evidence type="ECO:0000256" key="4">
    <source>
        <dbReference type="ARBA" id="ARBA00023186"/>
    </source>
</evidence>
<comment type="caution">
    <text evidence="8">The sequence shown here is derived from an EMBL/GenBank/DDBJ whole genome shotgun (WGS) entry which is preliminary data.</text>
</comment>
<evidence type="ECO:0000256" key="1">
    <source>
        <dbReference type="ARBA" id="ARBA00022490"/>
    </source>
</evidence>
<dbReference type="Pfam" id="PF01782">
    <property type="entry name" value="RimM"/>
    <property type="match status" value="1"/>
</dbReference>
<dbReference type="Proteomes" id="UP001158045">
    <property type="component" value="Unassembled WGS sequence"/>
</dbReference>
<keyword evidence="1 5" id="KW-0963">Cytoplasm</keyword>
<feature type="domain" description="Ribosome maturation factor RimM PRC barrel" evidence="7">
    <location>
        <begin position="98"/>
        <end position="165"/>
    </location>
</feature>
<dbReference type="RefSeq" id="WP_281092448.1">
    <property type="nucleotide sequence ID" value="NZ_JARYZI010000001.1"/>
</dbReference>
<protein>
    <recommendedName>
        <fullName evidence="5">Ribosome maturation factor RimM</fullName>
    </recommendedName>
</protein>
<sequence>MEGCFNMGKIVNTHGVKGEIKIYPYTDDLDKFEFFDYLYIEGFGKAKYLIESSRVHKNMVLLKFKGYDDINKITELLNKNVYIERKDSPDDGEGHYVVDLIGCEILDENGDLLGHLKDVLQNTAQDLYEIKKVSDGKIFYIPVVDEFVKQIDIKQKKITVHLIEGMME</sequence>
<dbReference type="InterPro" id="IPR056792">
    <property type="entry name" value="PRC_RimM"/>
</dbReference>
<comment type="domain">
    <text evidence="5">The PRC barrel domain binds ribosomal protein uS19.</text>
</comment>
<dbReference type="PANTHER" id="PTHR33692">
    <property type="entry name" value="RIBOSOME MATURATION FACTOR RIMM"/>
    <property type="match status" value="1"/>
</dbReference>
<accession>A0ABT6N8A7</accession>
<evidence type="ECO:0000313" key="9">
    <source>
        <dbReference type="Proteomes" id="UP001158045"/>
    </source>
</evidence>
<dbReference type="InterPro" id="IPR011961">
    <property type="entry name" value="RimM"/>
</dbReference>
<dbReference type="InterPro" id="IPR009000">
    <property type="entry name" value="Transl_B-barrel_sf"/>
</dbReference>
<name>A0ABT6N8A7_9FIRM</name>
<evidence type="ECO:0000256" key="2">
    <source>
        <dbReference type="ARBA" id="ARBA00022517"/>
    </source>
</evidence>
<dbReference type="EMBL" id="JARYZI010000001">
    <property type="protein sequence ID" value="MDH8676650.1"/>
    <property type="molecule type" value="Genomic_DNA"/>
</dbReference>
<keyword evidence="3 5" id="KW-0698">rRNA processing</keyword>
<dbReference type="NCBIfam" id="TIGR02273">
    <property type="entry name" value="16S_RimM"/>
    <property type="match status" value="1"/>
</dbReference>
<dbReference type="SUPFAM" id="SSF50447">
    <property type="entry name" value="Translation proteins"/>
    <property type="match status" value="1"/>
</dbReference>
<gene>
    <name evidence="5 8" type="primary">rimM</name>
    <name evidence="8" type="ORF">QE109_00755</name>
</gene>
<evidence type="ECO:0000256" key="5">
    <source>
        <dbReference type="HAMAP-Rule" id="MF_00014"/>
    </source>
</evidence>
<keyword evidence="9" id="KW-1185">Reference proteome</keyword>
<evidence type="ECO:0000313" key="8">
    <source>
        <dbReference type="EMBL" id="MDH8676650.1"/>
    </source>
</evidence>
<comment type="subcellular location">
    <subcellularLocation>
        <location evidence="5">Cytoplasm</location>
    </subcellularLocation>
</comment>
<comment type="similarity">
    <text evidence="5">Belongs to the RimM family.</text>
</comment>
<dbReference type="Gene3D" id="2.40.30.60">
    <property type="entry name" value="RimM"/>
    <property type="match status" value="1"/>
</dbReference>
<evidence type="ECO:0000259" key="7">
    <source>
        <dbReference type="Pfam" id="PF24986"/>
    </source>
</evidence>
<dbReference type="InterPro" id="IPR002676">
    <property type="entry name" value="RimM_N"/>
</dbReference>
<reference evidence="8 9" key="1">
    <citation type="submission" date="2023-04" db="EMBL/GenBank/DDBJ databases">
        <title>Fusibacter bizertensis strain WBS, isolated from littoral bottom sediments of the Arctic seas - biochemical and genomic analysis.</title>
        <authorList>
            <person name="Brioukhanov A.L."/>
        </authorList>
    </citation>
    <scope>NUCLEOTIDE SEQUENCE [LARGE SCALE GENOMIC DNA]</scope>
    <source>
        <strain evidence="8 9">WBS</strain>
    </source>
</reference>
<organism evidence="8 9">
    <name type="scientific">Fusibacter bizertensis</name>
    <dbReference type="NCBI Taxonomy" id="1488331"/>
    <lineage>
        <taxon>Bacteria</taxon>
        <taxon>Bacillati</taxon>
        <taxon>Bacillota</taxon>
        <taxon>Clostridia</taxon>
        <taxon>Eubacteriales</taxon>
        <taxon>Eubacteriales Family XII. Incertae Sedis</taxon>
        <taxon>Fusibacter</taxon>
    </lineage>
</organism>
<evidence type="ECO:0000256" key="3">
    <source>
        <dbReference type="ARBA" id="ARBA00022552"/>
    </source>
</evidence>
<keyword evidence="4 5" id="KW-0143">Chaperone</keyword>
<keyword evidence="2 5" id="KW-0690">Ribosome biogenesis</keyword>
<comment type="subunit">
    <text evidence="5">Binds ribosomal protein uS19.</text>
</comment>
<dbReference type="InterPro" id="IPR036976">
    <property type="entry name" value="RimM_N_sf"/>
</dbReference>
<dbReference type="PANTHER" id="PTHR33692:SF1">
    <property type="entry name" value="RIBOSOME MATURATION FACTOR RIMM"/>
    <property type="match status" value="1"/>
</dbReference>
<evidence type="ECO:0000259" key="6">
    <source>
        <dbReference type="Pfam" id="PF01782"/>
    </source>
</evidence>
<feature type="domain" description="RimM N-terminal" evidence="6">
    <location>
        <begin position="7"/>
        <end position="86"/>
    </location>
</feature>